<keyword evidence="3 8" id="KW-0347">Helicase</keyword>
<dbReference type="PANTHER" id="PTHR45766:SF6">
    <property type="entry name" value="SWI_SNF-RELATED MATRIX-ASSOCIATED ACTIN-DEPENDENT REGULATOR OF CHROMATIN SUBFAMILY A-LIKE PROTEIN 1"/>
    <property type="match status" value="1"/>
</dbReference>
<dbReference type="Pfam" id="PF13020">
    <property type="entry name" value="NOV_C"/>
    <property type="match status" value="1"/>
</dbReference>
<dbReference type="PANTHER" id="PTHR45766">
    <property type="entry name" value="DNA ANNEALING HELICASE AND ENDONUCLEASE ZRANB3 FAMILY MEMBER"/>
    <property type="match status" value="1"/>
</dbReference>
<dbReference type="Gene3D" id="3.40.50.10810">
    <property type="entry name" value="Tandem AAA-ATPase domain"/>
    <property type="match status" value="1"/>
</dbReference>
<evidence type="ECO:0000259" key="6">
    <source>
        <dbReference type="PROSITE" id="PS51192"/>
    </source>
</evidence>
<dbReference type="InterPro" id="IPR057342">
    <property type="entry name" value="DEXDc_RapA"/>
</dbReference>
<dbReference type="SUPFAM" id="SSF52540">
    <property type="entry name" value="P-loop containing nucleoside triphosphate hydrolases"/>
    <property type="match status" value="2"/>
</dbReference>
<dbReference type="SMART" id="SM00490">
    <property type="entry name" value="HELICc"/>
    <property type="match status" value="1"/>
</dbReference>
<dbReference type="Pfam" id="PF00176">
    <property type="entry name" value="SNF2-rel_dom"/>
    <property type="match status" value="1"/>
</dbReference>
<proteinExistence type="predicted"/>
<feature type="coiled-coil region" evidence="5">
    <location>
        <begin position="437"/>
        <end position="486"/>
    </location>
</feature>
<reference evidence="8 9" key="1">
    <citation type="journal article" date="2012" name="BMC Genomics">
        <title>Genome-guided analysis of physiological and morphological traits of the fermentative acetate oxidizer Thermacetogenium phaeum.</title>
        <authorList>
            <person name="Oehler D."/>
            <person name="Poehlein A."/>
            <person name="Leimbach A."/>
            <person name="Muller N."/>
            <person name="Daniel R."/>
            <person name="Gottschalk G."/>
            <person name="Schink B."/>
        </authorList>
    </citation>
    <scope>NUCLEOTIDE SEQUENCE [LARGE SCALE GENOMIC DNA]</scope>
    <source>
        <strain evidence="9">ATCC BAA-254 / DSM 26808 / PB</strain>
    </source>
</reference>
<evidence type="ECO:0000256" key="2">
    <source>
        <dbReference type="ARBA" id="ARBA00022801"/>
    </source>
</evidence>
<dbReference type="STRING" id="1089553.Tph_c12040"/>
<dbReference type="InterPro" id="IPR001650">
    <property type="entry name" value="Helicase_C-like"/>
</dbReference>
<keyword evidence="1" id="KW-0547">Nucleotide-binding</keyword>
<feature type="domain" description="Helicase C-terminal" evidence="7">
    <location>
        <begin position="475"/>
        <end position="631"/>
    </location>
</feature>
<gene>
    <name evidence="8" type="ordered locus">Tph_c12040</name>
</gene>
<dbReference type="eggNOG" id="COG0553">
    <property type="taxonomic scope" value="Bacteria"/>
</dbReference>
<evidence type="ECO:0000256" key="1">
    <source>
        <dbReference type="ARBA" id="ARBA00022741"/>
    </source>
</evidence>
<dbReference type="PROSITE" id="PS51192">
    <property type="entry name" value="HELICASE_ATP_BIND_1"/>
    <property type="match status" value="1"/>
</dbReference>
<keyword evidence="5" id="KW-0175">Coiled coil</keyword>
<dbReference type="InterPro" id="IPR014001">
    <property type="entry name" value="Helicase_ATP-bd"/>
</dbReference>
<sequence length="1114" mass="128423">MHEGVDWEMVFETGDIISGPIFPEPVRVLAVRPIGPALTKIEAVGVNSKKYYDPVLSPAELAAITKTTEQSTEFTGNAEHVFLYLEGMRIRNAFQFDPLYGVSVSQVDALPHQIEAVYHYMLKSPNIRFLLADDPGAGKTVMAGLLLKELKYRGLVNRVLIIVPGHLKEQWLREMKEKFQERFLIVDRGVINASWGQNVWTENHQIITSLDFAKQDDVMFALKDSSWDLVIVDEAHKMSAYKYGEKINKTARYQFGELISRITKYLIFLTATPHRGDPENFRLFLDLLQPGFFANTRMLADSIQNKDNPLFLRRLKEDLKGFDGRPLFPQRKVETVKYRLSDAEKILYNAVTDYVEKNFNKAIQKEKRNVAFALTILQRRLASSVRAVRKSLERRRARLEDLYKKGQLLQEVGYTEEYLEDLEESQRWQKEEELLEKLTSAETLEELREEINKLDELVALAREVEKQEIETKLSRLKEVLDDIKVRESGTKILIFTESKDTLDYLAEKLRKWGYAVTTVHGGMNMDARIRAEHEFKHNAQVMVATEAAGEGINLQFCWLLINYDIPWNPNRLEQRMGRVHRYGQRHDVHIYNMVAVDTREGRILEKLFEKLNRMKDHLGSDRVFDVIGDILPGTSLKDLILEAIANPQSTDDIVAEMERIPDEEVAQRVREATMEALATRHIDLSRILGEQRVARENRLVPEYIEKFFLRAAQTLGIRVEKRQDGFWRVPAVPFEVRNQPYEFKIKYGEVYREYLKVAFDKQQASDGQCEFVTMGHPLMEAVLEAIFKKYRDDASRGAIFIDPDGRKNGLLWFMTGEIKDGRGEVAGRKLFCIYQPADGRMTAVNPSLLWDLKPAGDDSPEPEAEVLPASREKVVAFALEQLVLPYREELLEQRRRDAAIKEKYGLKSIDLLILESETKLMEYETRRIKGENIPDVTVIQEQRRREDLDRKKERLLGEIRTQTSLYSSEPSVLAVVRVVPGVSLQEGMASDEEIERVGMDVAMRYEVEQGRQPEDVSAQSLGYDIRSVDRDGNYRYIEVKARARSGAIALTPNEWVMANRLGDDYWLYVVEQAATVPQLYLIQNPAACLKPDEQVEIVRYVVKNWQPAAQRADV</sequence>
<dbReference type="Pfam" id="PF00271">
    <property type="entry name" value="Helicase_C"/>
    <property type="match status" value="1"/>
</dbReference>
<evidence type="ECO:0000313" key="9">
    <source>
        <dbReference type="Proteomes" id="UP000000467"/>
    </source>
</evidence>
<evidence type="ECO:0000256" key="3">
    <source>
        <dbReference type="ARBA" id="ARBA00022806"/>
    </source>
</evidence>
<dbReference type="InterPro" id="IPR000330">
    <property type="entry name" value="SNF2_N"/>
</dbReference>
<evidence type="ECO:0000313" key="8">
    <source>
        <dbReference type="EMBL" id="AFV11425.1"/>
    </source>
</evidence>
<dbReference type="GO" id="GO:0016787">
    <property type="term" value="F:hydrolase activity"/>
    <property type="evidence" value="ECO:0007669"/>
    <property type="project" value="UniProtKB-KW"/>
</dbReference>
<evidence type="ECO:0000259" key="7">
    <source>
        <dbReference type="PROSITE" id="PS51194"/>
    </source>
</evidence>
<dbReference type="InterPro" id="IPR027417">
    <property type="entry name" value="P-loop_NTPase"/>
</dbReference>
<dbReference type="SMART" id="SM00487">
    <property type="entry name" value="DEXDc"/>
    <property type="match status" value="1"/>
</dbReference>
<dbReference type="GO" id="GO:0005524">
    <property type="term" value="F:ATP binding"/>
    <property type="evidence" value="ECO:0007669"/>
    <property type="project" value="UniProtKB-KW"/>
</dbReference>
<dbReference type="CDD" id="cd18011">
    <property type="entry name" value="DEXDc_RapA"/>
    <property type="match status" value="1"/>
</dbReference>
<organism evidence="8 9">
    <name type="scientific">Thermacetogenium phaeum (strain ATCC BAA-254 / DSM 26808 / PB)</name>
    <dbReference type="NCBI Taxonomy" id="1089553"/>
    <lineage>
        <taxon>Bacteria</taxon>
        <taxon>Bacillati</taxon>
        <taxon>Bacillota</taxon>
        <taxon>Clostridia</taxon>
        <taxon>Thermoanaerobacterales</taxon>
        <taxon>Thermoanaerobacteraceae</taxon>
        <taxon>Thermacetogenium</taxon>
    </lineage>
</organism>
<keyword evidence="4" id="KW-0067">ATP-binding</keyword>
<keyword evidence="2" id="KW-0378">Hydrolase</keyword>
<dbReference type="Gene3D" id="3.40.50.300">
    <property type="entry name" value="P-loop containing nucleotide triphosphate hydrolases"/>
    <property type="match status" value="1"/>
</dbReference>
<name>K4LHJ7_THEPS</name>
<evidence type="ECO:0000256" key="4">
    <source>
        <dbReference type="ARBA" id="ARBA00022840"/>
    </source>
</evidence>
<dbReference type="AlphaFoldDB" id="K4LHJ7"/>
<accession>K4LHJ7</accession>
<dbReference type="EMBL" id="CP003732">
    <property type="protein sequence ID" value="AFV11425.1"/>
    <property type="molecule type" value="Genomic_DNA"/>
</dbReference>
<feature type="domain" description="Helicase ATP-binding" evidence="6">
    <location>
        <begin position="120"/>
        <end position="291"/>
    </location>
</feature>
<dbReference type="InterPro" id="IPR024975">
    <property type="entry name" value="NOV_C"/>
</dbReference>
<dbReference type="CDD" id="cd18793">
    <property type="entry name" value="SF2_C_SNF"/>
    <property type="match status" value="1"/>
</dbReference>
<dbReference type="Proteomes" id="UP000000467">
    <property type="component" value="Chromosome"/>
</dbReference>
<protein>
    <submittedName>
        <fullName evidence="8">ATP-dependent helicase</fullName>
    </submittedName>
</protein>
<dbReference type="RefSeq" id="WP_015050306.1">
    <property type="nucleotide sequence ID" value="NC_018870.1"/>
</dbReference>
<keyword evidence="9" id="KW-1185">Reference proteome</keyword>
<dbReference type="PROSITE" id="PS51194">
    <property type="entry name" value="HELICASE_CTER"/>
    <property type="match status" value="1"/>
</dbReference>
<dbReference type="InterPro" id="IPR038718">
    <property type="entry name" value="SNF2-like_sf"/>
</dbReference>
<dbReference type="KEGG" id="tpz:Tph_c12040"/>
<dbReference type="InterPro" id="IPR049730">
    <property type="entry name" value="SNF2/RAD54-like_C"/>
</dbReference>
<dbReference type="HOGENOM" id="CLU_009519_0_0_9"/>
<dbReference type="GO" id="GO:0004386">
    <property type="term" value="F:helicase activity"/>
    <property type="evidence" value="ECO:0007669"/>
    <property type="project" value="UniProtKB-KW"/>
</dbReference>
<evidence type="ECO:0000256" key="5">
    <source>
        <dbReference type="SAM" id="Coils"/>
    </source>
</evidence>